<feature type="transmembrane region" description="Helical" evidence="8">
    <location>
        <begin position="17"/>
        <end position="35"/>
    </location>
</feature>
<dbReference type="InterPro" id="IPR003864">
    <property type="entry name" value="CSC1/OSCA1-like_7TM"/>
</dbReference>
<evidence type="ECO:0000256" key="1">
    <source>
        <dbReference type="ARBA" id="ARBA00004141"/>
    </source>
</evidence>
<evidence type="ECO:0000256" key="4">
    <source>
        <dbReference type="ARBA" id="ARBA00022692"/>
    </source>
</evidence>
<feature type="transmembrane region" description="Helical" evidence="8">
    <location>
        <begin position="478"/>
        <end position="502"/>
    </location>
</feature>
<dbReference type="PANTHER" id="PTHR13018:SF139">
    <property type="entry name" value="PHOSPHATE METABOLISM PROTEIN 7"/>
    <property type="match status" value="1"/>
</dbReference>
<dbReference type="Pfam" id="PF02714">
    <property type="entry name" value="RSN1_7TM"/>
    <property type="match status" value="1"/>
</dbReference>
<feature type="domain" description="CSC1/OSCA1-like 7TM region" evidence="9">
    <location>
        <begin position="427"/>
        <end position="699"/>
    </location>
</feature>
<feature type="domain" description="CSC1/OSCA1-like N-terminal transmembrane" evidence="10">
    <location>
        <begin position="14"/>
        <end position="159"/>
    </location>
</feature>
<comment type="similarity">
    <text evidence="2">Belongs to the CSC1 (TC 1.A.17) family.</text>
</comment>
<comment type="subcellular location">
    <subcellularLocation>
        <location evidence="1">Membrane</location>
        <topology evidence="1">Multi-pass membrane protein</topology>
    </subcellularLocation>
</comment>
<dbReference type="Pfam" id="PF14703">
    <property type="entry name" value="PHM7_cyt"/>
    <property type="match status" value="1"/>
</dbReference>
<evidence type="ECO:0000259" key="9">
    <source>
        <dbReference type="Pfam" id="PF02714"/>
    </source>
</evidence>
<evidence type="ECO:0000256" key="6">
    <source>
        <dbReference type="ARBA" id="ARBA00023136"/>
    </source>
</evidence>
<evidence type="ECO:0000259" key="11">
    <source>
        <dbReference type="Pfam" id="PF14703"/>
    </source>
</evidence>
<keyword evidence="3" id="KW-0813">Transport</keyword>
<evidence type="ECO:0000256" key="7">
    <source>
        <dbReference type="SAM" id="MobiDB-lite"/>
    </source>
</evidence>
<organism evidence="12 13">
    <name type="scientific">Physocladia obscura</name>
    <dbReference type="NCBI Taxonomy" id="109957"/>
    <lineage>
        <taxon>Eukaryota</taxon>
        <taxon>Fungi</taxon>
        <taxon>Fungi incertae sedis</taxon>
        <taxon>Chytridiomycota</taxon>
        <taxon>Chytridiomycota incertae sedis</taxon>
        <taxon>Chytridiomycetes</taxon>
        <taxon>Chytridiales</taxon>
        <taxon>Chytriomycetaceae</taxon>
        <taxon>Physocladia</taxon>
    </lineage>
</organism>
<gene>
    <name evidence="12" type="ORF">HK100_002784</name>
</gene>
<dbReference type="GO" id="GO:0005227">
    <property type="term" value="F:calcium-activated cation channel activity"/>
    <property type="evidence" value="ECO:0007669"/>
    <property type="project" value="InterPro"/>
</dbReference>
<feature type="domain" description="CSC1/OSCA1-like cytosolic" evidence="11">
    <location>
        <begin position="186"/>
        <end position="416"/>
    </location>
</feature>
<keyword evidence="4 8" id="KW-0812">Transmembrane</keyword>
<comment type="caution">
    <text evidence="12">The sequence shown here is derived from an EMBL/GenBank/DDBJ whole genome shotgun (WGS) entry which is preliminary data.</text>
</comment>
<dbReference type="InterPro" id="IPR027815">
    <property type="entry name" value="CSC1/OSCA1-like_cyt"/>
</dbReference>
<evidence type="ECO:0008006" key="14">
    <source>
        <dbReference type="Google" id="ProtNLM"/>
    </source>
</evidence>
<keyword evidence="6 8" id="KW-0472">Membrane</keyword>
<dbReference type="PANTHER" id="PTHR13018">
    <property type="entry name" value="PROBABLE MEMBRANE PROTEIN DUF221-RELATED"/>
    <property type="match status" value="1"/>
</dbReference>
<dbReference type="InterPro" id="IPR045122">
    <property type="entry name" value="Csc1-like"/>
</dbReference>
<reference evidence="12" key="1">
    <citation type="submission" date="2020-05" db="EMBL/GenBank/DDBJ databases">
        <title>Phylogenomic resolution of chytrid fungi.</title>
        <authorList>
            <person name="Stajich J.E."/>
            <person name="Amses K."/>
            <person name="Simmons R."/>
            <person name="Seto K."/>
            <person name="Myers J."/>
            <person name="Bonds A."/>
            <person name="Quandt C.A."/>
            <person name="Barry K."/>
            <person name="Liu P."/>
            <person name="Grigoriev I."/>
            <person name="Longcore J.E."/>
            <person name="James T.Y."/>
        </authorList>
    </citation>
    <scope>NUCLEOTIDE SEQUENCE</scope>
    <source>
        <strain evidence="12">JEL0513</strain>
    </source>
</reference>
<feature type="transmembrane region" description="Helical" evidence="8">
    <location>
        <begin position="97"/>
        <end position="116"/>
    </location>
</feature>
<dbReference type="Proteomes" id="UP001211907">
    <property type="component" value="Unassembled WGS sequence"/>
</dbReference>
<dbReference type="Pfam" id="PF13967">
    <property type="entry name" value="RSN1_TM"/>
    <property type="match status" value="1"/>
</dbReference>
<protein>
    <recommendedName>
        <fullName evidence="14">DUF221-domain-containing protein</fullName>
    </recommendedName>
</protein>
<evidence type="ECO:0000256" key="3">
    <source>
        <dbReference type="ARBA" id="ARBA00022448"/>
    </source>
</evidence>
<feature type="region of interest" description="Disordered" evidence="7">
    <location>
        <begin position="288"/>
        <end position="324"/>
    </location>
</feature>
<feature type="transmembrane region" description="Helical" evidence="8">
    <location>
        <begin position="139"/>
        <end position="158"/>
    </location>
</feature>
<evidence type="ECO:0000259" key="10">
    <source>
        <dbReference type="Pfam" id="PF13967"/>
    </source>
</evidence>
<dbReference type="AlphaFoldDB" id="A0AAD5TCZ2"/>
<feature type="transmembrane region" description="Helical" evidence="8">
    <location>
        <begin position="523"/>
        <end position="544"/>
    </location>
</feature>
<proteinExistence type="inferred from homology"/>
<feature type="transmembrane region" description="Helical" evidence="8">
    <location>
        <begin position="429"/>
        <end position="453"/>
    </location>
</feature>
<accession>A0AAD5TCZ2</accession>
<feature type="transmembrane region" description="Helical" evidence="8">
    <location>
        <begin position="676"/>
        <end position="698"/>
    </location>
</feature>
<dbReference type="InterPro" id="IPR032880">
    <property type="entry name" value="CSC1/OSCA1-like_N"/>
</dbReference>
<evidence type="ECO:0000256" key="8">
    <source>
        <dbReference type="SAM" id="Phobius"/>
    </source>
</evidence>
<sequence length="873" mass="95736">MTNSTTADTSLSSFESALVFNAAVAAAFFIAFTILRSRFPQTYSVRVLALGKPRLPTPPVTKITWPLLATLTVSNDEFVEKCGQDAFAAVYYVRTMAYLFLTIGLPATIFLLPINITGDNNLSGLNILSYGNVANENKLWAHFLFTIYVVFVTLFYIFQIIAETARLRQSFQSSNGSNSDGSFVAARTLLVRDVPEEWRNSEALERIFNRISAGSVQAVIIPKKVPKAISKITAKQLKIRNNLESAVSSYFSKLAKHFHMSADPAKEEDSPVVPAPASSSSEFIVAEQPQVSEQKPQEYGHSLRKQPTKPISDSIEAQSKLRPKHKETPLIGKTVDSIVAYSQEFRLLDYEGTKTRASLGLTDDSNETGVVASSAFIVFKEPFQTHLASRVTVHDAPTVMGTKIGYVDAKDVIWGNTSMNYFDRQWRSIVVSVIVILMTIFWAAIVAFVLSFADLDSLSQNVSFIKDFLNSEPALAKILSGVLPSVIIAVLLSLVPTFLRLFSVFSGSPLRSQTEQIVFSQYFTFQIVVVFVVNIIGSSILASLQNLEANPSSVMNILAESVPKSANFFIQYLLVLGLSSPSSELLQIAKLIVGPILAALFGKTPRSLLNTKKPPQWFYATAMAVHGLAVTIGLVYCILAPIIICFVAIYFVLYTVVYSYMMQYVYVMPRQTGGKFLYTAAHHIFIGLFIMEFVILALFILSKNYVAGGLILFVVFISLWAQSQARQFISVIETIPVKTIMDLEGTDLPQAPIKAGRDINSVIAFMFPGLTKALEFGVHARKSAKIDAVEAPEAMPSVAELRKLFADPAAGLEALSVWIPKSGVWGASRGVEKEIIGDEKIIDTSRVVTLGAGVDVKGKIVIVDGMADVLNTL</sequence>
<keyword evidence="13" id="KW-1185">Reference proteome</keyword>
<name>A0AAD5TCZ2_9FUNG</name>
<dbReference type="GO" id="GO:0005886">
    <property type="term" value="C:plasma membrane"/>
    <property type="evidence" value="ECO:0007669"/>
    <property type="project" value="TreeGrafter"/>
</dbReference>
<evidence type="ECO:0000313" key="13">
    <source>
        <dbReference type="Proteomes" id="UP001211907"/>
    </source>
</evidence>
<dbReference type="EMBL" id="JADGJH010000166">
    <property type="protein sequence ID" value="KAJ3135383.1"/>
    <property type="molecule type" value="Genomic_DNA"/>
</dbReference>
<evidence type="ECO:0000256" key="5">
    <source>
        <dbReference type="ARBA" id="ARBA00022989"/>
    </source>
</evidence>
<feature type="transmembrane region" description="Helical" evidence="8">
    <location>
        <begin position="623"/>
        <end position="656"/>
    </location>
</feature>
<evidence type="ECO:0000256" key="2">
    <source>
        <dbReference type="ARBA" id="ARBA00007779"/>
    </source>
</evidence>
<feature type="transmembrane region" description="Helical" evidence="8">
    <location>
        <begin position="705"/>
        <end position="721"/>
    </location>
</feature>
<evidence type="ECO:0000313" key="12">
    <source>
        <dbReference type="EMBL" id="KAJ3135383.1"/>
    </source>
</evidence>
<keyword evidence="5 8" id="KW-1133">Transmembrane helix</keyword>